<protein>
    <submittedName>
        <fullName evidence="2">Uncharacterized protein</fullName>
    </submittedName>
</protein>
<keyword evidence="1" id="KW-0472">Membrane</keyword>
<name>A0A174IA42_9CLOT</name>
<comment type="caution">
    <text evidence="2">The sequence shown here is derived from an EMBL/GenBank/DDBJ whole genome shotgun (WGS) entry which is preliminary data.</text>
</comment>
<accession>A0A174IA42</accession>
<dbReference type="EMBL" id="MAPZ01000025">
    <property type="protein sequence ID" value="OBY10101.1"/>
    <property type="molecule type" value="Genomic_DNA"/>
</dbReference>
<keyword evidence="3" id="KW-1185">Reference proteome</keyword>
<evidence type="ECO:0000313" key="3">
    <source>
        <dbReference type="Proteomes" id="UP000092714"/>
    </source>
</evidence>
<keyword evidence="1" id="KW-0812">Transmembrane</keyword>
<dbReference type="AlphaFoldDB" id="A0A174IA42"/>
<proteinExistence type="predicted"/>
<feature type="transmembrane region" description="Helical" evidence="1">
    <location>
        <begin position="7"/>
        <end position="23"/>
    </location>
</feature>
<reference evidence="2 3" key="1">
    <citation type="submission" date="2016-06" db="EMBL/GenBank/DDBJ databases">
        <authorList>
            <person name="Kjaerup R.B."/>
            <person name="Dalgaard T.S."/>
            <person name="Juul-Madsen H.R."/>
        </authorList>
    </citation>
    <scope>NUCLEOTIDE SEQUENCE [LARGE SCALE GENOMIC DNA]</scope>
    <source>
        <strain evidence="2 3">373-A1</strain>
    </source>
</reference>
<dbReference type="OrthoDB" id="1909129at2"/>
<evidence type="ECO:0000256" key="1">
    <source>
        <dbReference type="SAM" id="Phobius"/>
    </source>
</evidence>
<dbReference type="RefSeq" id="WP_027098078.1">
    <property type="nucleotide sequence ID" value="NZ_CABHIH010000003.1"/>
</dbReference>
<dbReference type="GeneID" id="42775906"/>
<organism evidence="2 3">
    <name type="scientific">Clostridium paraputrificum</name>
    <dbReference type="NCBI Taxonomy" id="29363"/>
    <lineage>
        <taxon>Bacteria</taxon>
        <taxon>Bacillati</taxon>
        <taxon>Bacillota</taxon>
        <taxon>Clostridia</taxon>
        <taxon>Eubacteriales</taxon>
        <taxon>Clostridiaceae</taxon>
        <taxon>Clostridium</taxon>
    </lineage>
</organism>
<gene>
    <name evidence="2" type="ORF">CP373A1_13450</name>
</gene>
<keyword evidence="1" id="KW-1133">Transmembrane helix</keyword>
<dbReference type="Proteomes" id="UP000092714">
    <property type="component" value="Unassembled WGS sequence"/>
</dbReference>
<dbReference type="eggNOG" id="ENOG502ZIMB">
    <property type="taxonomic scope" value="Bacteria"/>
</dbReference>
<evidence type="ECO:0000313" key="2">
    <source>
        <dbReference type="EMBL" id="OBY10101.1"/>
    </source>
</evidence>
<sequence length="144" mass="17006">MKNKSKLILMGIVFIILFGYIFYQNYKINNYKENLSRITRQHIQKFATTAGNIENDKNYLQEYASIVTAQEAYIALNEYKGVPSDEWPTSIEYLFIQIKEVMLNNKEKLKKVFKEENGSELMFRISNNFKDKDSIKKVIELLNN</sequence>